<dbReference type="eggNOG" id="COG2124">
    <property type="taxonomic scope" value="Bacteria"/>
</dbReference>
<dbReference type="GO" id="GO:0016705">
    <property type="term" value="F:oxidoreductase activity, acting on paired donors, with incorporation or reduction of molecular oxygen"/>
    <property type="evidence" value="ECO:0007669"/>
    <property type="project" value="InterPro"/>
</dbReference>
<dbReference type="OrthoDB" id="3203662at2"/>
<keyword evidence="2" id="KW-0560">Oxidoreductase</keyword>
<dbReference type="InterPro" id="IPR001128">
    <property type="entry name" value="Cyt_P450"/>
</dbReference>
<keyword evidence="2" id="KW-0408">Iron</keyword>
<dbReference type="EMBL" id="FOVH01000005">
    <property type="protein sequence ID" value="SFO35861.1"/>
    <property type="molecule type" value="Genomic_DNA"/>
</dbReference>
<gene>
    <name evidence="4" type="ORF">SAMN04489713_105228</name>
</gene>
<protein>
    <submittedName>
        <fullName evidence="4">Cytochrome P450</fullName>
    </submittedName>
</protein>
<evidence type="ECO:0000256" key="3">
    <source>
        <dbReference type="SAM" id="MobiDB-lite"/>
    </source>
</evidence>
<dbReference type="Proteomes" id="UP000183413">
    <property type="component" value="Unassembled WGS sequence"/>
</dbReference>
<comment type="similarity">
    <text evidence="1 2">Belongs to the cytochrome P450 family.</text>
</comment>
<sequence>MDGGKSAAFDPLAVAPVDVLRRGLAEQRASGCPVSHVAPGLGFVSRHEFARKALLDSDALSNEGNFVLEGDGDGPPPPSLITQSDPPEHTALRDLLRPGFARTPIAEATPWITERVHELVGALPDGGPADVVGDIALPLTATVIARLVGVPNEDADELARLSLAITAMLPASFVGSDEWRRLESYFTAAAVQRRAAAEQPDDLLTRLAAGRIDGRPLSDREVAFHAWQLFVAGLESTAYTIGSTVYQLLSVPDRWKALLADRSMLPDVREEGLRHGSAIRWVFRTVRRTADLGGEPLQAGDRMIIGLESANFDTAVFGPDADEFDPRRRTARRHMSFGHGIHLCLGAELARLEISATLEVLLDRLPGLRLLTPDAPYQEVQSPMFCGPQRLDVTW</sequence>
<organism evidence="4 5">
    <name type="scientific">Actinomadura madurae</name>
    <dbReference type="NCBI Taxonomy" id="1993"/>
    <lineage>
        <taxon>Bacteria</taxon>
        <taxon>Bacillati</taxon>
        <taxon>Actinomycetota</taxon>
        <taxon>Actinomycetes</taxon>
        <taxon>Streptosporangiales</taxon>
        <taxon>Thermomonosporaceae</taxon>
        <taxon>Actinomadura</taxon>
    </lineage>
</organism>
<dbReference type="STRING" id="1993.SAMN04489713_105228"/>
<dbReference type="Pfam" id="PF00067">
    <property type="entry name" value="p450"/>
    <property type="match status" value="1"/>
</dbReference>
<evidence type="ECO:0000256" key="1">
    <source>
        <dbReference type="ARBA" id="ARBA00010617"/>
    </source>
</evidence>
<dbReference type="AlphaFoldDB" id="A0A1I5GJU8"/>
<dbReference type="GO" id="GO:0004497">
    <property type="term" value="F:monooxygenase activity"/>
    <property type="evidence" value="ECO:0007669"/>
    <property type="project" value="UniProtKB-KW"/>
</dbReference>
<dbReference type="GO" id="GO:0005506">
    <property type="term" value="F:iron ion binding"/>
    <property type="evidence" value="ECO:0007669"/>
    <property type="project" value="InterPro"/>
</dbReference>
<keyword evidence="2" id="KW-0479">Metal-binding</keyword>
<dbReference type="Gene3D" id="1.10.630.10">
    <property type="entry name" value="Cytochrome P450"/>
    <property type="match status" value="1"/>
</dbReference>
<dbReference type="InterPro" id="IPR017972">
    <property type="entry name" value="Cyt_P450_CS"/>
</dbReference>
<dbReference type="PROSITE" id="PS00086">
    <property type="entry name" value="CYTOCHROME_P450"/>
    <property type="match status" value="1"/>
</dbReference>
<dbReference type="InterPro" id="IPR036396">
    <property type="entry name" value="Cyt_P450_sf"/>
</dbReference>
<keyword evidence="5" id="KW-1185">Reference proteome</keyword>
<dbReference type="PANTHER" id="PTHR46696:SF1">
    <property type="entry name" value="CYTOCHROME P450 YJIB-RELATED"/>
    <property type="match status" value="1"/>
</dbReference>
<evidence type="ECO:0000256" key="2">
    <source>
        <dbReference type="RuleBase" id="RU000461"/>
    </source>
</evidence>
<reference evidence="4 5" key="1">
    <citation type="submission" date="2016-10" db="EMBL/GenBank/DDBJ databases">
        <authorList>
            <person name="de Groot N.N."/>
        </authorList>
    </citation>
    <scope>NUCLEOTIDE SEQUENCE [LARGE SCALE GENOMIC DNA]</scope>
    <source>
        <strain evidence="4 5">DSM 43067</strain>
    </source>
</reference>
<keyword evidence="2" id="KW-0503">Monooxygenase</keyword>
<dbReference type="InParanoid" id="A0A1I5GJU8"/>
<evidence type="ECO:0000313" key="4">
    <source>
        <dbReference type="EMBL" id="SFO35861.1"/>
    </source>
</evidence>
<dbReference type="PANTHER" id="PTHR46696">
    <property type="entry name" value="P450, PUTATIVE (EUROFUNG)-RELATED"/>
    <property type="match status" value="1"/>
</dbReference>
<dbReference type="RefSeq" id="WP_075021499.1">
    <property type="nucleotide sequence ID" value="NZ_FOVH01000005.1"/>
</dbReference>
<evidence type="ECO:0000313" key="5">
    <source>
        <dbReference type="Proteomes" id="UP000183413"/>
    </source>
</evidence>
<proteinExistence type="inferred from homology"/>
<dbReference type="InterPro" id="IPR002397">
    <property type="entry name" value="Cyt_P450_B"/>
</dbReference>
<dbReference type="GO" id="GO:0020037">
    <property type="term" value="F:heme binding"/>
    <property type="evidence" value="ECO:0007669"/>
    <property type="project" value="InterPro"/>
</dbReference>
<accession>A0A1I5GJU8</accession>
<dbReference type="PRINTS" id="PR00359">
    <property type="entry name" value="BP450"/>
</dbReference>
<dbReference type="SUPFAM" id="SSF48264">
    <property type="entry name" value="Cytochrome P450"/>
    <property type="match status" value="1"/>
</dbReference>
<name>A0A1I5GJU8_9ACTN</name>
<feature type="region of interest" description="Disordered" evidence="3">
    <location>
        <begin position="68"/>
        <end position="87"/>
    </location>
</feature>
<keyword evidence="2" id="KW-0349">Heme</keyword>